<dbReference type="Pfam" id="PF09851">
    <property type="entry name" value="SHOCT"/>
    <property type="match status" value="1"/>
</dbReference>
<feature type="domain" description="SHOCT" evidence="2">
    <location>
        <begin position="103"/>
        <end position="128"/>
    </location>
</feature>
<evidence type="ECO:0000313" key="5">
    <source>
        <dbReference type="Proteomes" id="UP000199289"/>
    </source>
</evidence>
<protein>
    <submittedName>
        <fullName evidence="3">DUF1707 domain-containing protein</fullName>
    </submittedName>
    <submittedName>
        <fullName evidence="4">Short C-terminal domain-containing protein</fullName>
    </submittedName>
</protein>
<dbReference type="Proteomes" id="UP000255421">
    <property type="component" value="Unassembled WGS sequence"/>
</dbReference>
<dbReference type="EMBL" id="QQST01000001">
    <property type="protein sequence ID" value="RDI72072.1"/>
    <property type="molecule type" value="Genomic_DNA"/>
</dbReference>
<keyword evidence="6" id="KW-1185">Reference proteome</keyword>
<dbReference type="Proteomes" id="UP000199289">
    <property type="component" value="Unassembled WGS sequence"/>
</dbReference>
<dbReference type="InterPro" id="IPR018649">
    <property type="entry name" value="SHOCT"/>
</dbReference>
<reference evidence="4" key="1">
    <citation type="submission" date="2016-10" db="EMBL/GenBank/DDBJ databases">
        <authorList>
            <person name="de Groot N.N."/>
        </authorList>
    </citation>
    <scope>NUCLEOTIDE SEQUENCE [LARGE SCALE GENOMIC DNA]</scope>
    <source>
        <strain evidence="4">CGMCC 1.12397</strain>
    </source>
</reference>
<keyword evidence="1" id="KW-0472">Membrane</keyword>
<evidence type="ECO:0000259" key="2">
    <source>
        <dbReference type="Pfam" id="PF09851"/>
    </source>
</evidence>
<name>A0A1H0XT21_9EURY</name>
<feature type="transmembrane region" description="Helical" evidence="1">
    <location>
        <begin position="21"/>
        <end position="39"/>
    </location>
</feature>
<evidence type="ECO:0000256" key="1">
    <source>
        <dbReference type="SAM" id="Phobius"/>
    </source>
</evidence>
<reference evidence="3 6" key="3">
    <citation type="submission" date="2018-07" db="EMBL/GenBank/DDBJ databases">
        <title>Genome sequence of extremly halophilic archaeon Halopelagius longus strain BC12-B1.</title>
        <authorList>
            <person name="Zhang X."/>
        </authorList>
    </citation>
    <scope>NUCLEOTIDE SEQUENCE [LARGE SCALE GENOMIC DNA]</scope>
    <source>
        <strain evidence="3 6">BC12-B1</strain>
    </source>
</reference>
<sequence length="148" mass="16609">MTALQNASEWFSEQAETLKENPALLGFVVALWITSLALFSGGNPVMVFLAVAPVLTAMGYGVDVLVQKMFGSDDDARNGGAEFRGDYETGDQSEYEAIDEARAIERLRDRYAAGKIDHDEFERRLERLVETESLADEASARREREYEY</sequence>
<gene>
    <name evidence="3" type="ORF">DWB78_10265</name>
    <name evidence="4" type="ORF">SAMN05216278_0161</name>
</gene>
<dbReference type="EMBL" id="FNKQ01000001">
    <property type="protein sequence ID" value="SDQ06015.1"/>
    <property type="molecule type" value="Genomic_DNA"/>
</dbReference>
<keyword evidence="1" id="KW-0812">Transmembrane</keyword>
<feature type="transmembrane region" description="Helical" evidence="1">
    <location>
        <begin position="45"/>
        <end position="66"/>
    </location>
</feature>
<dbReference type="RefSeq" id="WP_092531533.1">
    <property type="nucleotide sequence ID" value="NZ_FNKQ01000001.1"/>
</dbReference>
<dbReference type="AlphaFoldDB" id="A0A1H0XT21"/>
<accession>A0A1H0XT21</accession>
<evidence type="ECO:0000313" key="4">
    <source>
        <dbReference type="EMBL" id="SDQ06015.1"/>
    </source>
</evidence>
<evidence type="ECO:0000313" key="3">
    <source>
        <dbReference type="EMBL" id="RDI72072.1"/>
    </source>
</evidence>
<evidence type="ECO:0000313" key="6">
    <source>
        <dbReference type="Proteomes" id="UP000255421"/>
    </source>
</evidence>
<keyword evidence="1" id="KW-1133">Transmembrane helix</keyword>
<organism evidence="4 5">
    <name type="scientific">Halopelagius longus</name>
    <dbReference type="NCBI Taxonomy" id="1236180"/>
    <lineage>
        <taxon>Archaea</taxon>
        <taxon>Methanobacteriati</taxon>
        <taxon>Methanobacteriota</taxon>
        <taxon>Stenosarchaea group</taxon>
        <taxon>Halobacteria</taxon>
        <taxon>Halobacteriales</taxon>
        <taxon>Haloferacaceae</taxon>
    </lineage>
</organism>
<reference evidence="5" key="2">
    <citation type="submission" date="2016-10" db="EMBL/GenBank/DDBJ databases">
        <authorList>
            <person name="Varghese N."/>
            <person name="Submissions S."/>
        </authorList>
    </citation>
    <scope>NUCLEOTIDE SEQUENCE [LARGE SCALE GENOMIC DNA]</scope>
    <source>
        <strain evidence="5">CGMCC 1.12397</strain>
    </source>
</reference>
<proteinExistence type="predicted"/>